<dbReference type="InterPro" id="IPR015943">
    <property type="entry name" value="WD40/YVTN_repeat-like_dom_sf"/>
</dbReference>
<feature type="region of interest" description="Disordered" evidence="3">
    <location>
        <begin position="1"/>
        <end position="22"/>
    </location>
</feature>
<dbReference type="AlphaFoldDB" id="A0A3P7INN6"/>
<protein>
    <submittedName>
        <fullName evidence="4">Uncharacterized protein</fullName>
    </submittedName>
</protein>
<dbReference type="PANTHER" id="PTHR19857:SF8">
    <property type="entry name" value="ANGIO-ASSOCIATED MIGRATORY CELL PROTEIN"/>
    <property type="match status" value="1"/>
</dbReference>
<keyword evidence="2" id="KW-0677">Repeat</keyword>
<proteinExistence type="predicted"/>
<dbReference type="SUPFAM" id="SSF50960">
    <property type="entry name" value="TolB, C-terminal domain"/>
    <property type="match status" value="1"/>
</dbReference>
<keyword evidence="1" id="KW-0853">WD repeat</keyword>
<evidence type="ECO:0000256" key="2">
    <source>
        <dbReference type="ARBA" id="ARBA00022737"/>
    </source>
</evidence>
<dbReference type="Proteomes" id="UP000270094">
    <property type="component" value="Unassembled WGS sequence"/>
</dbReference>
<dbReference type="OrthoDB" id="586585at2759"/>
<name>A0A3P7INN6_STRVU</name>
<keyword evidence="5" id="KW-1185">Reference proteome</keyword>
<evidence type="ECO:0000313" key="5">
    <source>
        <dbReference type="Proteomes" id="UP000270094"/>
    </source>
</evidence>
<evidence type="ECO:0000313" key="4">
    <source>
        <dbReference type="EMBL" id="VDM66027.1"/>
    </source>
</evidence>
<dbReference type="PANTHER" id="PTHR19857">
    <property type="entry name" value="MITOCHONDRIAL DIVISION PROTEIN 1-RELATED"/>
    <property type="match status" value="1"/>
</dbReference>
<organism evidence="4 5">
    <name type="scientific">Strongylus vulgaris</name>
    <name type="common">Blood worm</name>
    <dbReference type="NCBI Taxonomy" id="40348"/>
    <lineage>
        <taxon>Eukaryota</taxon>
        <taxon>Metazoa</taxon>
        <taxon>Ecdysozoa</taxon>
        <taxon>Nematoda</taxon>
        <taxon>Chromadorea</taxon>
        <taxon>Rhabditida</taxon>
        <taxon>Rhabditina</taxon>
        <taxon>Rhabditomorpha</taxon>
        <taxon>Strongyloidea</taxon>
        <taxon>Strongylidae</taxon>
        <taxon>Strongylus</taxon>
    </lineage>
</organism>
<sequence>MSALSAMAGHNRDGDGRTQRKPRHAAIDDCNDLEWVCWHNISDILFAGDKDGMVWMWLIGPSGVAQSKVYAGNGSPCTAGHMLPDGKRLLAGYGDGILVGLLAMARLSCSLPILLLFPSSQSTAYKEILVEMAI</sequence>
<dbReference type="InterPro" id="IPR051179">
    <property type="entry name" value="WD_repeat_multifunction"/>
</dbReference>
<evidence type="ECO:0000256" key="3">
    <source>
        <dbReference type="SAM" id="MobiDB-lite"/>
    </source>
</evidence>
<dbReference type="EMBL" id="UYYB01001912">
    <property type="protein sequence ID" value="VDM66027.1"/>
    <property type="molecule type" value="Genomic_DNA"/>
</dbReference>
<accession>A0A3P7INN6</accession>
<dbReference type="Gene3D" id="2.130.10.10">
    <property type="entry name" value="YVTN repeat-like/Quinoprotein amine dehydrogenase"/>
    <property type="match status" value="1"/>
</dbReference>
<evidence type="ECO:0000256" key="1">
    <source>
        <dbReference type="ARBA" id="ARBA00022574"/>
    </source>
</evidence>
<gene>
    <name evidence="4" type="ORF">SVUK_LOCUS1025</name>
</gene>
<reference evidence="4 5" key="1">
    <citation type="submission" date="2018-11" db="EMBL/GenBank/DDBJ databases">
        <authorList>
            <consortium name="Pathogen Informatics"/>
        </authorList>
    </citation>
    <scope>NUCLEOTIDE SEQUENCE [LARGE SCALE GENOMIC DNA]</scope>
</reference>